<accession>A0A9D1GA64</accession>
<dbReference type="PANTHER" id="PTHR37937:SF1">
    <property type="entry name" value="CONJUGATIVE TRANSFER: DNA TRANSPORT"/>
    <property type="match status" value="1"/>
</dbReference>
<dbReference type="Pfam" id="PF02534">
    <property type="entry name" value="T4SS-DNA_transf"/>
    <property type="match status" value="1"/>
</dbReference>
<organism evidence="6 7">
    <name type="scientific">Candidatus Onthousia faecipullorum</name>
    <dbReference type="NCBI Taxonomy" id="2840887"/>
    <lineage>
        <taxon>Bacteria</taxon>
        <taxon>Bacillati</taxon>
        <taxon>Bacillota</taxon>
        <taxon>Bacilli</taxon>
        <taxon>Candidatus Onthousia</taxon>
    </lineage>
</organism>
<protein>
    <submittedName>
        <fullName evidence="6">Type IV secretory system conjugative DNA transfer family protein</fullName>
    </submittedName>
</protein>
<dbReference type="AlphaFoldDB" id="A0A9D1GA64"/>
<dbReference type="InterPro" id="IPR051539">
    <property type="entry name" value="T4SS-coupling_protein"/>
</dbReference>
<comment type="subcellular location">
    <subcellularLocation>
        <location evidence="1">Cell membrane</location>
        <topology evidence="1">Multi-pass membrane protein</topology>
    </subcellularLocation>
</comment>
<sequence>MKSTNLIIGEINTYKTTGVMFNEVINSINNGENLLVLDNKNEYFGTFKSELDKNNYNTLVFNLDDAYKSNSFNPLMLPYKYYKEGNKDKAVEMIKEIGLEIFKTDNTYSDPFWENSAADYFMALVLILFKEGKEEEINLGSIQVMVSKSDNITKYFDSLDVLDSIYIAGSTTVYAPVETRGSILSVMKQKLNEFCVREMLLNNLLGNDIDLSNIKEKTAILIIGNEKINRLGNILFDELINVSIDNNIKFTFFLDGLCDVPVLLELNKILDNKMKLFATVRSIEDLEDKYGKYIMGKFENCIKSFDVVDKDNLIDIGNSKDYPESKVNKGVYFNIEELVNKF</sequence>
<dbReference type="InterPro" id="IPR003688">
    <property type="entry name" value="TraG/VirD4"/>
</dbReference>
<keyword evidence="5" id="KW-0472">Membrane</keyword>
<evidence type="ECO:0000313" key="7">
    <source>
        <dbReference type="Proteomes" id="UP000886833"/>
    </source>
</evidence>
<dbReference type="Proteomes" id="UP000886833">
    <property type="component" value="Unassembled WGS sequence"/>
</dbReference>
<keyword evidence="3" id="KW-0812">Transmembrane</keyword>
<name>A0A9D1GA64_9FIRM</name>
<reference evidence="6" key="1">
    <citation type="submission" date="2020-10" db="EMBL/GenBank/DDBJ databases">
        <authorList>
            <person name="Gilroy R."/>
        </authorList>
    </citation>
    <scope>NUCLEOTIDE SEQUENCE</scope>
    <source>
        <strain evidence="6">CHK195-26880</strain>
    </source>
</reference>
<evidence type="ECO:0000256" key="2">
    <source>
        <dbReference type="ARBA" id="ARBA00022475"/>
    </source>
</evidence>
<keyword evidence="4" id="KW-1133">Transmembrane helix</keyword>
<gene>
    <name evidence="6" type="ORF">IAB59_01980</name>
</gene>
<evidence type="ECO:0000256" key="5">
    <source>
        <dbReference type="ARBA" id="ARBA00023136"/>
    </source>
</evidence>
<evidence type="ECO:0000256" key="1">
    <source>
        <dbReference type="ARBA" id="ARBA00004651"/>
    </source>
</evidence>
<dbReference type="EMBL" id="DVKQ01000024">
    <property type="protein sequence ID" value="HIT37233.1"/>
    <property type="molecule type" value="Genomic_DNA"/>
</dbReference>
<comment type="caution">
    <text evidence="6">The sequence shown here is derived from an EMBL/GenBank/DDBJ whole genome shotgun (WGS) entry which is preliminary data.</text>
</comment>
<reference evidence="6" key="2">
    <citation type="journal article" date="2021" name="PeerJ">
        <title>Extensive microbial diversity within the chicken gut microbiome revealed by metagenomics and culture.</title>
        <authorList>
            <person name="Gilroy R."/>
            <person name="Ravi A."/>
            <person name="Getino M."/>
            <person name="Pursley I."/>
            <person name="Horton D.L."/>
            <person name="Alikhan N.F."/>
            <person name="Baker D."/>
            <person name="Gharbi K."/>
            <person name="Hall N."/>
            <person name="Watson M."/>
            <person name="Adriaenssens E.M."/>
            <person name="Foster-Nyarko E."/>
            <person name="Jarju S."/>
            <person name="Secka A."/>
            <person name="Antonio M."/>
            <person name="Oren A."/>
            <person name="Chaudhuri R.R."/>
            <person name="La Ragione R."/>
            <person name="Hildebrand F."/>
            <person name="Pallen M.J."/>
        </authorList>
    </citation>
    <scope>NUCLEOTIDE SEQUENCE</scope>
    <source>
        <strain evidence="6">CHK195-26880</strain>
    </source>
</reference>
<evidence type="ECO:0000256" key="4">
    <source>
        <dbReference type="ARBA" id="ARBA00022989"/>
    </source>
</evidence>
<keyword evidence="2" id="KW-1003">Cell membrane</keyword>
<evidence type="ECO:0000313" key="6">
    <source>
        <dbReference type="EMBL" id="HIT37233.1"/>
    </source>
</evidence>
<dbReference type="GO" id="GO:0005886">
    <property type="term" value="C:plasma membrane"/>
    <property type="evidence" value="ECO:0007669"/>
    <property type="project" value="UniProtKB-SubCell"/>
</dbReference>
<dbReference type="PANTHER" id="PTHR37937">
    <property type="entry name" value="CONJUGATIVE TRANSFER: DNA TRANSPORT"/>
    <property type="match status" value="1"/>
</dbReference>
<evidence type="ECO:0000256" key="3">
    <source>
        <dbReference type="ARBA" id="ARBA00022692"/>
    </source>
</evidence>
<proteinExistence type="predicted"/>